<dbReference type="CDD" id="cd07377">
    <property type="entry name" value="WHTH_GntR"/>
    <property type="match status" value="1"/>
</dbReference>
<dbReference type="PANTHER" id="PTHR43537">
    <property type="entry name" value="TRANSCRIPTIONAL REGULATOR, GNTR FAMILY"/>
    <property type="match status" value="1"/>
</dbReference>
<dbReference type="InterPro" id="IPR036388">
    <property type="entry name" value="WH-like_DNA-bd_sf"/>
</dbReference>
<dbReference type="SMART" id="SM00895">
    <property type="entry name" value="FCD"/>
    <property type="match status" value="1"/>
</dbReference>
<dbReference type="InterPro" id="IPR008920">
    <property type="entry name" value="TF_FadR/GntR_C"/>
</dbReference>
<dbReference type="PANTHER" id="PTHR43537:SF24">
    <property type="entry name" value="GLUCONATE OPERON TRANSCRIPTIONAL REPRESSOR"/>
    <property type="match status" value="1"/>
</dbReference>
<dbReference type="EMBL" id="JBHRUH010000015">
    <property type="protein sequence ID" value="MFC3292313.1"/>
    <property type="molecule type" value="Genomic_DNA"/>
</dbReference>
<dbReference type="InterPro" id="IPR011711">
    <property type="entry name" value="GntR_C"/>
</dbReference>
<proteinExistence type="predicted"/>
<dbReference type="SMART" id="SM00345">
    <property type="entry name" value="HTH_GNTR"/>
    <property type="match status" value="1"/>
</dbReference>
<dbReference type="SUPFAM" id="SSF46785">
    <property type="entry name" value="Winged helix' DNA-binding domain"/>
    <property type="match status" value="1"/>
</dbReference>
<keyword evidence="3" id="KW-0804">Transcription</keyword>
<feature type="domain" description="HTH gntR-type" evidence="4">
    <location>
        <begin position="23"/>
        <end position="91"/>
    </location>
</feature>
<evidence type="ECO:0000259" key="4">
    <source>
        <dbReference type="PROSITE" id="PS50949"/>
    </source>
</evidence>
<dbReference type="Gene3D" id="1.20.120.530">
    <property type="entry name" value="GntR ligand-binding domain-like"/>
    <property type="match status" value="1"/>
</dbReference>
<dbReference type="SUPFAM" id="SSF48008">
    <property type="entry name" value="GntR ligand-binding domain-like"/>
    <property type="match status" value="1"/>
</dbReference>
<dbReference type="Gene3D" id="1.10.10.10">
    <property type="entry name" value="Winged helix-like DNA-binding domain superfamily/Winged helix DNA-binding domain"/>
    <property type="match status" value="1"/>
</dbReference>
<dbReference type="PRINTS" id="PR00035">
    <property type="entry name" value="HTHGNTR"/>
</dbReference>
<keyword evidence="2" id="KW-0238">DNA-binding</keyword>
<dbReference type="Pfam" id="PF00392">
    <property type="entry name" value="GntR"/>
    <property type="match status" value="1"/>
</dbReference>
<evidence type="ECO:0000313" key="5">
    <source>
        <dbReference type="EMBL" id="MFC3292313.1"/>
    </source>
</evidence>
<reference evidence="6" key="1">
    <citation type="journal article" date="2019" name="Int. J. Syst. Evol. Microbiol.">
        <title>The Global Catalogue of Microorganisms (GCM) 10K type strain sequencing project: providing services to taxonomists for standard genome sequencing and annotation.</title>
        <authorList>
            <consortium name="The Broad Institute Genomics Platform"/>
            <consortium name="The Broad Institute Genome Sequencing Center for Infectious Disease"/>
            <person name="Wu L."/>
            <person name="Ma J."/>
        </authorList>
    </citation>
    <scope>NUCLEOTIDE SEQUENCE [LARGE SCALE GENOMIC DNA]</scope>
    <source>
        <strain evidence="6">KCTC 12847</strain>
    </source>
</reference>
<organism evidence="5 6">
    <name type="scientific">Modicisalibacter luteus</name>
    <dbReference type="NCBI Taxonomy" id="453962"/>
    <lineage>
        <taxon>Bacteria</taxon>
        <taxon>Pseudomonadati</taxon>
        <taxon>Pseudomonadota</taxon>
        <taxon>Gammaproteobacteria</taxon>
        <taxon>Oceanospirillales</taxon>
        <taxon>Halomonadaceae</taxon>
        <taxon>Modicisalibacter</taxon>
    </lineage>
</organism>
<evidence type="ECO:0000256" key="2">
    <source>
        <dbReference type="ARBA" id="ARBA00023125"/>
    </source>
</evidence>
<keyword evidence="6" id="KW-1185">Reference proteome</keyword>
<dbReference type="InterPro" id="IPR000524">
    <property type="entry name" value="Tscrpt_reg_HTH_GntR"/>
</dbReference>
<dbReference type="RefSeq" id="WP_019019508.1">
    <property type="nucleotide sequence ID" value="NZ_BMXD01000002.1"/>
</dbReference>
<keyword evidence="1" id="KW-0805">Transcription regulation</keyword>
<name>A0ABV7M096_9GAMM</name>
<dbReference type="InterPro" id="IPR036390">
    <property type="entry name" value="WH_DNA-bd_sf"/>
</dbReference>
<comment type="caution">
    <text evidence="5">The sequence shown here is derived from an EMBL/GenBank/DDBJ whole genome shotgun (WGS) entry which is preliminary data.</text>
</comment>
<dbReference type="PROSITE" id="PS50949">
    <property type="entry name" value="HTH_GNTR"/>
    <property type="match status" value="1"/>
</dbReference>
<gene>
    <name evidence="5" type="ORF">ACFOEI_09535</name>
</gene>
<accession>A0ABV7M096</accession>
<evidence type="ECO:0000313" key="6">
    <source>
        <dbReference type="Proteomes" id="UP001595640"/>
    </source>
</evidence>
<evidence type="ECO:0000256" key="1">
    <source>
        <dbReference type="ARBA" id="ARBA00023015"/>
    </source>
</evidence>
<dbReference type="Pfam" id="PF07729">
    <property type="entry name" value="FCD"/>
    <property type="match status" value="1"/>
</dbReference>
<dbReference type="Proteomes" id="UP001595640">
    <property type="component" value="Unassembled WGS sequence"/>
</dbReference>
<evidence type="ECO:0000256" key="3">
    <source>
        <dbReference type="ARBA" id="ARBA00023163"/>
    </source>
</evidence>
<sequence length="251" mass="27398">MTGKPAALDNAAQLNIQRVSRKGSLSSYVADQLAELIKAGSISVGQKLPGENGLSEAFGVSRTVIREAVAHLKSLGLVATRRGVGTTVVRDTIPESTPVGEIRPSTVGDILHMLELRMEFEPAMAALAASRHDGDDRHRLLKVHTAFIKVCSDASLAQSEDYAFHYAVAAATGNPCFTAFYEQLRHRVIPRANLIDDEINPASTGAYLSRVEGEHTDILDAILARDPQMARETMYQHLNRARTMYAKFQDV</sequence>
<protein>
    <submittedName>
        <fullName evidence="5">FadR/GntR family transcriptional regulator</fullName>
    </submittedName>
</protein>